<proteinExistence type="predicted"/>
<dbReference type="GO" id="GO:0003964">
    <property type="term" value="F:RNA-directed DNA polymerase activity"/>
    <property type="evidence" value="ECO:0007669"/>
    <property type="project" value="UniProtKB-KW"/>
</dbReference>
<evidence type="ECO:0000313" key="3">
    <source>
        <dbReference type="EMBL" id="TXE11749.1"/>
    </source>
</evidence>
<comment type="caution">
    <text evidence="3">The sequence shown here is derived from an EMBL/GenBank/DDBJ whole genome shotgun (WGS) entry which is preliminary data.</text>
</comment>
<dbReference type="InterPro" id="IPR000477">
    <property type="entry name" value="RT_dom"/>
</dbReference>
<gene>
    <name evidence="3" type="ORF">FUA26_06680</name>
</gene>
<dbReference type="OrthoDB" id="9780724at2"/>
<dbReference type="EMBL" id="VOSC01000019">
    <property type="protein sequence ID" value="TXE11749.1"/>
    <property type="molecule type" value="Genomic_DNA"/>
</dbReference>
<keyword evidence="4" id="KW-1185">Reference proteome</keyword>
<evidence type="ECO:0000259" key="2">
    <source>
        <dbReference type="PROSITE" id="PS50878"/>
    </source>
</evidence>
<dbReference type="RefSeq" id="WP_147133371.1">
    <property type="nucleotide sequence ID" value="NZ_VOSC01000019.1"/>
</dbReference>
<keyword evidence="3" id="KW-0695">RNA-directed DNA polymerase</keyword>
<dbReference type="CDD" id="cd01646">
    <property type="entry name" value="RT_Bac_retron_I"/>
    <property type="match status" value="1"/>
</dbReference>
<dbReference type="SUPFAM" id="SSF56672">
    <property type="entry name" value="DNA/RNA polymerases"/>
    <property type="match status" value="1"/>
</dbReference>
<evidence type="ECO:0000313" key="4">
    <source>
        <dbReference type="Proteomes" id="UP000321790"/>
    </source>
</evidence>
<accession>A0A5C7AVY5</accession>
<keyword evidence="3" id="KW-0548">Nucleotidyltransferase</keyword>
<dbReference type="Proteomes" id="UP000321790">
    <property type="component" value="Unassembled WGS sequence"/>
</dbReference>
<dbReference type="NCBIfam" id="NF041747">
    <property type="entry name" value="Drt3a"/>
    <property type="match status" value="1"/>
</dbReference>
<sequence>MLDQSFSSSNFNKIFLKENRKGNFDKSHFTEEYLKKHQEFKNIVGEKLNLKKTRALTEEELDNFAERLEKINNEKEEIRLSVFEDYSNVINNQNTPFQFKIVYNSTKEVYTVENDAASYYAIKQLQRNIYKTFKVIQADRNKIIKQIFNIASDGFPKVIIKTDIKSFYESIPQDKLFKKIENNTLLSPFSKKLIKRLFYEFEDKKDKTKIPLGKGVPRGIGISAYLSELYMRDIDKEIKTLEDVIYYARYVDDIIVIICPKTESKKRDYLSEIKRIVNENLLELKDGSDGEESKTKEIPLFENKENNDPISEEFKYLGYKFILKHFPKKCKTDLTFEISDNKIKEKYINRLEALVETYNNDSKYNEKRARKIMLERIKFLTGNFHLNNNKKNIKSGVFYSNRMLELNYNNFESLDFLNSELSRIINNLSPPVIIHNENNNFKEKLIDHILSNYDFKKGFKNKEKFFYTFNFNSKEESSFYSKKFKRITNKFEVIKSIWK</sequence>
<protein>
    <submittedName>
        <fullName evidence="3">RNA-directed DNA polymerase</fullName>
    </submittedName>
</protein>
<feature type="coiled-coil region" evidence="1">
    <location>
        <begin position="47"/>
        <end position="81"/>
    </location>
</feature>
<dbReference type="AlphaFoldDB" id="A0A5C7AVY5"/>
<reference evidence="4" key="1">
    <citation type="submission" date="2019-08" db="EMBL/GenBank/DDBJ databases">
        <title>Seonamhaeicola sediminis sp. nov., isolated from marine sediment.</title>
        <authorList>
            <person name="Cao W.R."/>
        </authorList>
    </citation>
    <scope>NUCLEOTIDE SEQUENCE [LARGE SCALE GENOMIC DNA]</scope>
    <source>
        <strain evidence="4">Gy8</strain>
    </source>
</reference>
<organism evidence="3 4">
    <name type="scientific">Seonamhaeicola algicola</name>
    <dbReference type="NCBI Taxonomy" id="1719036"/>
    <lineage>
        <taxon>Bacteria</taxon>
        <taxon>Pseudomonadati</taxon>
        <taxon>Bacteroidota</taxon>
        <taxon>Flavobacteriia</taxon>
        <taxon>Flavobacteriales</taxon>
        <taxon>Flavobacteriaceae</taxon>
    </lineage>
</organism>
<dbReference type="Pfam" id="PF00078">
    <property type="entry name" value="RVT_1"/>
    <property type="match status" value="1"/>
</dbReference>
<feature type="domain" description="Reverse transcriptase" evidence="2">
    <location>
        <begin position="1"/>
        <end position="321"/>
    </location>
</feature>
<evidence type="ECO:0000256" key="1">
    <source>
        <dbReference type="SAM" id="Coils"/>
    </source>
</evidence>
<dbReference type="InterPro" id="IPR043502">
    <property type="entry name" value="DNA/RNA_pol_sf"/>
</dbReference>
<keyword evidence="3" id="KW-0808">Transferase</keyword>
<dbReference type="PROSITE" id="PS50878">
    <property type="entry name" value="RT_POL"/>
    <property type="match status" value="1"/>
</dbReference>
<name>A0A5C7AVY5_9FLAO</name>
<keyword evidence="1" id="KW-0175">Coiled coil</keyword>